<dbReference type="PANTHER" id="PTHR30535:SF35">
    <property type="entry name" value="PERIPLASMIC BINDING PROTEIN"/>
    <property type="match status" value="1"/>
</dbReference>
<dbReference type="AlphaFoldDB" id="T2KIZ4"/>
<dbReference type="PROSITE" id="PS50983">
    <property type="entry name" value="FE_B12_PBP"/>
    <property type="match status" value="1"/>
</dbReference>
<dbReference type="NCBIfam" id="NF038402">
    <property type="entry name" value="TroA_like"/>
    <property type="match status" value="1"/>
</dbReference>
<dbReference type="STRING" id="1347342.BN863_6960"/>
<evidence type="ECO:0000313" key="4">
    <source>
        <dbReference type="Proteomes" id="UP000016160"/>
    </source>
</evidence>
<feature type="non-terminal residue" evidence="3">
    <location>
        <position position="1"/>
    </location>
</feature>
<dbReference type="Proteomes" id="UP000016160">
    <property type="component" value="Chromosome"/>
</dbReference>
<sequence length="263" mass="30160">VPVYKDQLKRTISLDAVPKRIVSLVPSQTELLCDLGLEHSIVGVTKFCVNPTHLLASKTSVGGTKQVNYDKIRALNPDIILCNKEENAKDMITELEHIAPVHISDIYTLNDSLELINMYAELFNTSIQANSIIQGIKKSKAEFEDFIAIKPLKTVAYFIWKSPWMVAANHTFINHLLIENKLDNIFSTRDRYPEIDLDTMKTSPDLVFLSSEPYPFKENHINEVKTYFPNSKVVLVDGEMFSWYGSRLQKAYVYFKTLSEMYR</sequence>
<keyword evidence="1" id="KW-0732">Signal</keyword>
<dbReference type="Pfam" id="PF01497">
    <property type="entry name" value="Peripla_BP_2"/>
    <property type="match status" value="1"/>
</dbReference>
<feature type="domain" description="Fe/B12 periplasmic-binding" evidence="2">
    <location>
        <begin position="20"/>
        <end position="263"/>
    </location>
</feature>
<dbReference type="PATRIC" id="fig|1347342.6.peg.700"/>
<evidence type="ECO:0000259" key="2">
    <source>
        <dbReference type="PROSITE" id="PS50983"/>
    </source>
</evidence>
<keyword evidence="4" id="KW-1185">Reference proteome</keyword>
<name>T2KIZ4_FORAG</name>
<dbReference type="EMBL" id="HG315671">
    <property type="protein sequence ID" value="CDF78408.1"/>
    <property type="molecule type" value="Genomic_DNA"/>
</dbReference>
<dbReference type="PANTHER" id="PTHR30535">
    <property type="entry name" value="VITAMIN B12-BINDING PROTEIN"/>
    <property type="match status" value="1"/>
</dbReference>
<dbReference type="InterPro" id="IPR054828">
    <property type="entry name" value="Vit_B12_bind_prot"/>
</dbReference>
<protein>
    <submittedName>
        <fullName evidence="3">ABC-type Fe3+-hydroxamate transport system, peri plasmic component</fullName>
    </submittedName>
</protein>
<reference evidence="3 4" key="1">
    <citation type="journal article" date="2013" name="Appl. Environ. Microbiol.">
        <title>The genome of the alga-associated marine flavobacterium Formosa agariphila KMM 3901T reveals a broad potential for degradation of algal polysaccharides.</title>
        <authorList>
            <person name="Mann A.J."/>
            <person name="Hahnke R.L."/>
            <person name="Huang S."/>
            <person name="Werner J."/>
            <person name="Xing P."/>
            <person name="Barbeyron T."/>
            <person name="Huettel B."/>
            <person name="Stueber K."/>
            <person name="Reinhardt R."/>
            <person name="Harder J."/>
            <person name="Gloeckner F.O."/>
            <person name="Amann R.I."/>
            <person name="Teeling H."/>
        </authorList>
    </citation>
    <scope>NUCLEOTIDE SEQUENCE [LARGE SCALE GENOMIC DNA]</scope>
    <source>
        <strain evidence="4">DSM 15362 / KCTC 12365 / LMG 23005 / KMM 3901</strain>
    </source>
</reference>
<organism evidence="3 4">
    <name type="scientific">Formosa agariphila (strain DSM 15362 / KCTC 12365 / LMG 23005 / KMM 3901 / M-2Alg 35-1)</name>
    <dbReference type="NCBI Taxonomy" id="1347342"/>
    <lineage>
        <taxon>Bacteria</taxon>
        <taxon>Pseudomonadati</taxon>
        <taxon>Bacteroidota</taxon>
        <taxon>Flavobacteriia</taxon>
        <taxon>Flavobacteriales</taxon>
        <taxon>Flavobacteriaceae</taxon>
        <taxon>Formosa</taxon>
    </lineage>
</organism>
<dbReference type="HOGENOM" id="CLU_038034_2_7_10"/>
<evidence type="ECO:0000256" key="1">
    <source>
        <dbReference type="ARBA" id="ARBA00022729"/>
    </source>
</evidence>
<proteinExistence type="predicted"/>
<dbReference type="InterPro" id="IPR050902">
    <property type="entry name" value="ABC_Transporter_SBP"/>
</dbReference>
<dbReference type="eggNOG" id="COG0614">
    <property type="taxonomic scope" value="Bacteria"/>
</dbReference>
<evidence type="ECO:0000313" key="3">
    <source>
        <dbReference type="EMBL" id="CDF78408.1"/>
    </source>
</evidence>
<dbReference type="SUPFAM" id="SSF53807">
    <property type="entry name" value="Helical backbone' metal receptor"/>
    <property type="match status" value="1"/>
</dbReference>
<dbReference type="InterPro" id="IPR002491">
    <property type="entry name" value="ABC_transptr_periplasmic_BD"/>
</dbReference>
<dbReference type="Gene3D" id="3.40.50.1980">
    <property type="entry name" value="Nitrogenase molybdenum iron protein domain"/>
    <property type="match status" value="2"/>
</dbReference>
<accession>T2KIZ4</accession>
<gene>
    <name evidence="3" type="ORF">BN863_6960</name>
</gene>